<reference evidence="2" key="1">
    <citation type="submission" date="2020-10" db="EMBL/GenBank/DDBJ databases">
        <authorList>
            <person name="Gilroy R."/>
        </authorList>
    </citation>
    <scope>NUCLEOTIDE SEQUENCE</scope>
    <source>
        <strain evidence="2">11159</strain>
    </source>
</reference>
<feature type="domain" description="Schlafen AlbA-2" evidence="1">
    <location>
        <begin position="5"/>
        <end position="120"/>
    </location>
</feature>
<dbReference type="Gene3D" id="3.30.565.60">
    <property type="match status" value="1"/>
</dbReference>
<dbReference type="AlphaFoldDB" id="A0A9D9DLL6"/>
<accession>A0A9D9DLL6</accession>
<dbReference type="InterPro" id="IPR007421">
    <property type="entry name" value="Schlafen_AlbA_2_dom"/>
</dbReference>
<dbReference type="Gene3D" id="1.10.10.10">
    <property type="entry name" value="Winged helix-like DNA-binding domain superfamily/Winged helix DNA-binding domain"/>
    <property type="match status" value="1"/>
</dbReference>
<evidence type="ECO:0000259" key="1">
    <source>
        <dbReference type="Pfam" id="PF04326"/>
    </source>
</evidence>
<dbReference type="Pfam" id="PF04326">
    <property type="entry name" value="SLFN_AlbA_2"/>
    <property type="match status" value="1"/>
</dbReference>
<dbReference type="PANTHER" id="PTHR30595">
    <property type="entry name" value="GLPR-RELATED TRANSCRIPTIONAL REPRESSOR"/>
    <property type="match status" value="1"/>
</dbReference>
<dbReference type="SUPFAM" id="SSF46785">
    <property type="entry name" value="Winged helix' DNA-binding domain"/>
    <property type="match status" value="1"/>
</dbReference>
<dbReference type="InterPro" id="IPR038475">
    <property type="entry name" value="RecG_C_sf"/>
</dbReference>
<organism evidence="2 3">
    <name type="scientific">Candidatus Onthovivens merdipullorum</name>
    <dbReference type="NCBI Taxonomy" id="2840889"/>
    <lineage>
        <taxon>Bacteria</taxon>
        <taxon>Bacillati</taxon>
        <taxon>Bacillota</taxon>
        <taxon>Bacilli</taxon>
        <taxon>Bacillales</taxon>
        <taxon>Candidatus Onthovivens</taxon>
    </lineage>
</organism>
<dbReference type="PANTHER" id="PTHR30595:SF6">
    <property type="entry name" value="SCHLAFEN ALBA-2 DOMAIN-CONTAINING PROTEIN"/>
    <property type="match status" value="1"/>
</dbReference>
<proteinExistence type="predicted"/>
<sequence length="437" mass="50122">MLIDENDKLEYKEKVSNSLPKEIVSFLNSEGGTILIGVNKKNDLVGIVNIDETMREISDIITDQISPRCVSFVKQFHEIIDGKNIIKIEVKKGNQLFYIKKYGLSEMGCYIRIGSSSKSLTPEEIKERFIKSLSNITTSIVDIPSRKSHLTFQILKNYLLSNNNHISDDTFLENYHLLTKEGHFNYLAEILGDKNDIVINVATFASSDKTKYLRREEFGGKCLLLAMEQAKNYVNSINQTFVDVTTTPRKERKMFDTEAFEQAWINACVHNKWSESNHPGIYVYSDRLEIESFGGIPSVLTKEQFLRGKSEPVNKELFDIFRACDFAEESGHGVPSVVKVYGEEAYIFSEYFIDVVIPFNREGFDKTTRKTTTPQPENIEEEIIQLIKNNGNISRKDMAIVLHKTEGSIRHYLKKLQERKIIKHSGPDKGGYWEIIK</sequence>
<dbReference type="Proteomes" id="UP000823613">
    <property type="component" value="Unassembled WGS sequence"/>
</dbReference>
<reference evidence="2" key="2">
    <citation type="journal article" date="2021" name="PeerJ">
        <title>Extensive microbial diversity within the chicken gut microbiome revealed by metagenomics and culture.</title>
        <authorList>
            <person name="Gilroy R."/>
            <person name="Ravi A."/>
            <person name="Getino M."/>
            <person name="Pursley I."/>
            <person name="Horton D.L."/>
            <person name="Alikhan N.F."/>
            <person name="Baker D."/>
            <person name="Gharbi K."/>
            <person name="Hall N."/>
            <person name="Watson M."/>
            <person name="Adriaenssens E.M."/>
            <person name="Foster-Nyarko E."/>
            <person name="Jarju S."/>
            <person name="Secka A."/>
            <person name="Antonio M."/>
            <person name="Oren A."/>
            <person name="Chaudhuri R.R."/>
            <person name="La Ragione R."/>
            <person name="Hildebrand F."/>
            <person name="Pallen M.J."/>
        </authorList>
    </citation>
    <scope>NUCLEOTIDE SEQUENCE</scope>
    <source>
        <strain evidence="2">11159</strain>
    </source>
</reference>
<evidence type="ECO:0000313" key="2">
    <source>
        <dbReference type="EMBL" id="MBO8427304.1"/>
    </source>
</evidence>
<comment type="caution">
    <text evidence="2">The sequence shown here is derived from an EMBL/GenBank/DDBJ whole genome shotgun (WGS) entry which is preliminary data.</text>
</comment>
<dbReference type="InterPro" id="IPR038461">
    <property type="entry name" value="Schlafen_AlbA_2_dom_sf"/>
</dbReference>
<dbReference type="InterPro" id="IPR036388">
    <property type="entry name" value="WH-like_DNA-bd_sf"/>
</dbReference>
<evidence type="ECO:0000313" key="3">
    <source>
        <dbReference type="Proteomes" id="UP000823613"/>
    </source>
</evidence>
<dbReference type="EMBL" id="JADIMY010000042">
    <property type="protein sequence ID" value="MBO8427304.1"/>
    <property type="molecule type" value="Genomic_DNA"/>
</dbReference>
<gene>
    <name evidence="2" type="ORF">IAC58_01935</name>
</gene>
<dbReference type="Gene3D" id="3.30.950.30">
    <property type="entry name" value="Schlafen, AAA domain"/>
    <property type="match status" value="1"/>
</dbReference>
<dbReference type="Pfam" id="PF13749">
    <property type="entry name" value="HATPase_c_4"/>
    <property type="match status" value="1"/>
</dbReference>
<dbReference type="InterPro" id="IPR036390">
    <property type="entry name" value="WH_DNA-bd_sf"/>
</dbReference>
<protein>
    <submittedName>
        <fullName evidence="2">DNA binding domain-containing protein</fullName>
    </submittedName>
</protein>
<name>A0A9D9DLL6_9BACL</name>
<dbReference type="Pfam" id="PF13412">
    <property type="entry name" value="HTH_24"/>
    <property type="match status" value="1"/>
</dbReference>